<dbReference type="GO" id="GO:0030145">
    <property type="term" value="F:manganese ion binding"/>
    <property type="evidence" value="ECO:0007669"/>
    <property type="project" value="UniProtKB-UniRule"/>
</dbReference>
<dbReference type="GO" id="GO:0006508">
    <property type="term" value="P:proteolysis"/>
    <property type="evidence" value="ECO:0007669"/>
    <property type="project" value="UniProtKB-KW"/>
</dbReference>
<evidence type="ECO:0000256" key="4">
    <source>
        <dbReference type="ARBA" id="ARBA00022438"/>
    </source>
</evidence>
<keyword evidence="5 7" id="KW-0645">Protease</keyword>
<evidence type="ECO:0000313" key="9">
    <source>
        <dbReference type="EMBL" id="RIH90387.1"/>
    </source>
</evidence>
<feature type="active site" evidence="7">
    <location>
        <position position="264"/>
    </location>
</feature>
<dbReference type="EMBL" id="QXDL01000010">
    <property type="protein sequence ID" value="RIH90387.1"/>
    <property type="molecule type" value="Genomic_DNA"/>
</dbReference>
<keyword evidence="4 7" id="KW-0031">Aminopeptidase</keyword>
<feature type="binding site" evidence="7">
    <location>
        <position position="275"/>
    </location>
    <ligand>
        <name>Mn(2+)</name>
        <dbReference type="ChEBI" id="CHEBI:29035"/>
        <label>2</label>
    </ligand>
</feature>
<keyword evidence="7" id="KW-0479">Metal-binding</keyword>
<dbReference type="EC" id="3.4.11.10" evidence="7"/>
<dbReference type="Pfam" id="PF00883">
    <property type="entry name" value="Peptidase_M17"/>
    <property type="match status" value="1"/>
</dbReference>
<proteinExistence type="inferred from homology"/>
<accession>A0A399F0S4</accession>
<evidence type="ECO:0000256" key="7">
    <source>
        <dbReference type="HAMAP-Rule" id="MF_00181"/>
    </source>
</evidence>
<comment type="catalytic activity">
    <reaction evidence="1 7">
        <text>Release of an N-terminal amino acid, Xaa-|-Yaa-, in which Xaa is preferably Leu, but may be other amino acids including Pro although not Arg or Lys, and Yaa may be Pro. Amino acid amides and methyl esters are also readily hydrolyzed, but rates on arylamides are exceedingly low.</text>
        <dbReference type="EC" id="3.4.11.1"/>
    </reaction>
</comment>
<comment type="caution">
    <text evidence="9">The sequence shown here is derived from an EMBL/GenBank/DDBJ whole genome shotgun (WGS) entry which is preliminary data.</text>
</comment>
<dbReference type="PRINTS" id="PR00481">
    <property type="entry name" value="LAMNOPPTDASE"/>
</dbReference>
<feature type="binding site" evidence="7">
    <location>
        <position position="257"/>
    </location>
    <ligand>
        <name>Mn(2+)</name>
        <dbReference type="ChEBI" id="CHEBI:29035"/>
        <label>2</label>
    </ligand>
</feature>
<dbReference type="PANTHER" id="PTHR11963">
    <property type="entry name" value="LEUCINE AMINOPEPTIDASE-RELATED"/>
    <property type="match status" value="1"/>
</dbReference>
<dbReference type="EC" id="3.4.11.1" evidence="7"/>
<dbReference type="InterPro" id="IPR000819">
    <property type="entry name" value="Peptidase_M17_C"/>
</dbReference>
<evidence type="ECO:0000256" key="6">
    <source>
        <dbReference type="ARBA" id="ARBA00022801"/>
    </source>
</evidence>
<evidence type="ECO:0000313" key="10">
    <source>
        <dbReference type="Proteomes" id="UP000265715"/>
    </source>
</evidence>
<evidence type="ECO:0000259" key="8">
    <source>
        <dbReference type="PROSITE" id="PS00631"/>
    </source>
</evidence>
<dbReference type="PANTHER" id="PTHR11963:SF23">
    <property type="entry name" value="CYTOSOL AMINOPEPTIDASE"/>
    <property type="match status" value="1"/>
</dbReference>
<dbReference type="PROSITE" id="PS00631">
    <property type="entry name" value="CYTOSOL_AP"/>
    <property type="match status" value="1"/>
</dbReference>
<keyword evidence="7" id="KW-0963">Cytoplasm</keyword>
<comment type="cofactor">
    <cofactor evidence="7">
        <name>Mn(2+)</name>
        <dbReference type="ChEBI" id="CHEBI:29035"/>
    </cofactor>
    <text evidence="7">Binds 2 manganese ions per subunit.</text>
</comment>
<organism evidence="9 10">
    <name type="scientific">Calidithermus terrae</name>
    <dbReference type="NCBI Taxonomy" id="1408545"/>
    <lineage>
        <taxon>Bacteria</taxon>
        <taxon>Thermotogati</taxon>
        <taxon>Deinococcota</taxon>
        <taxon>Deinococci</taxon>
        <taxon>Thermales</taxon>
        <taxon>Thermaceae</taxon>
        <taxon>Calidithermus</taxon>
    </lineage>
</organism>
<feature type="binding site" evidence="7">
    <location>
        <position position="257"/>
    </location>
    <ligand>
        <name>Mn(2+)</name>
        <dbReference type="ChEBI" id="CHEBI:29035"/>
        <label>1</label>
    </ligand>
</feature>
<comment type="function">
    <text evidence="7">Presumably involved in the processing and regular turnover of intracellular proteins. Catalyzes the removal of unsubstituted N-terminal amino acids from various peptides.</text>
</comment>
<evidence type="ECO:0000256" key="5">
    <source>
        <dbReference type="ARBA" id="ARBA00022670"/>
    </source>
</evidence>
<dbReference type="NCBIfam" id="NF002073">
    <property type="entry name" value="PRK00913.1-2"/>
    <property type="match status" value="1"/>
</dbReference>
<comment type="similarity">
    <text evidence="3 7">Belongs to the peptidase M17 family.</text>
</comment>
<dbReference type="SUPFAM" id="SSF52949">
    <property type="entry name" value="Macro domain-like"/>
    <property type="match status" value="1"/>
</dbReference>
<feature type="binding site" evidence="7">
    <location>
        <position position="334"/>
    </location>
    <ligand>
        <name>Mn(2+)</name>
        <dbReference type="ChEBI" id="CHEBI:29035"/>
        <label>1</label>
    </ligand>
</feature>
<dbReference type="Gene3D" id="3.40.630.10">
    <property type="entry name" value="Zn peptidases"/>
    <property type="match status" value="1"/>
</dbReference>
<keyword evidence="10" id="KW-1185">Reference proteome</keyword>
<dbReference type="RefSeq" id="WP_119313690.1">
    <property type="nucleotide sequence ID" value="NZ_QXDL01000010.1"/>
</dbReference>
<dbReference type="GO" id="GO:0070006">
    <property type="term" value="F:metalloaminopeptidase activity"/>
    <property type="evidence" value="ECO:0007669"/>
    <property type="project" value="InterPro"/>
</dbReference>
<dbReference type="HAMAP" id="MF_00181">
    <property type="entry name" value="Cytosol_peptidase_M17"/>
    <property type="match status" value="1"/>
</dbReference>
<dbReference type="Pfam" id="PF02789">
    <property type="entry name" value="Peptidase_M17_N"/>
    <property type="match status" value="1"/>
</dbReference>
<evidence type="ECO:0000256" key="1">
    <source>
        <dbReference type="ARBA" id="ARBA00000135"/>
    </source>
</evidence>
<evidence type="ECO:0000256" key="3">
    <source>
        <dbReference type="ARBA" id="ARBA00009528"/>
    </source>
</evidence>
<dbReference type="InterPro" id="IPR043472">
    <property type="entry name" value="Macro_dom-like"/>
</dbReference>
<feature type="binding site" evidence="7">
    <location>
        <position position="252"/>
    </location>
    <ligand>
        <name>Mn(2+)</name>
        <dbReference type="ChEBI" id="CHEBI:29035"/>
        <label>2</label>
    </ligand>
</feature>
<feature type="domain" description="Cytosol aminopeptidase" evidence="8">
    <location>
        <begin position="332"/>
        <end position="339"/>
    </location>
</feature>
<protein>
    <recommendedName>
        <fullName evidence="7">Probable cytosol aminopeptidase</fullName>
        <ecNumber evidence="7">3.4.11.1</ecNumber>
    </recommendedName>
    <alternativeName>
        <fullName evidence="7">Leucine aminopeptidase</fullName>
        <shortName evidence="7">LAP</shortName>
        <ecNumber evidence="7">3.4.11.10</ecNumber>
    </alternativeName>
    <alternativeName>
        <fullName evidence="7">Leucyl aminopeptidase</fullName>
    </alternativeName>
</protein>
<dbReference type="AlphaFoldDB" id="A0A399F0S4"/>
<dbReference type="GO" id="GO:0005737">
    <property type="term" value="C:cytoplasm"/>
    <property type="evidence" value="ECO:0007669"/>
    <property type="project" value="UniProtKB-SubCell"/>
</dbReference>
<dbReference type="Proteomes" id="UP000265715">
    <property type="component" value="Unassembled WGS sequence"/>
</dbReference>
<dbReference type="InterPro" id="IPR008283">
    <property type="entry name" value="Peptidase_M17_N"/>
</dbReference>
<feature type="active site" evidence="7">
    <location>
        <position position="338"/>
    </location>
</feature>
<feature type="binding site" evidence="7">
    <location>
        <position position="336"/>
    </location>
    <ligand>
        <name>Mn(2+)</name>
        <dbReference type="ChEBI" id="CHEBI:29035"/>
        <label>1</label>
    </ligand>
</feature>
<dbReference type="SUPFAM" id="SSF53187">
    <property type="entry name" value="Zn-dependent exopeptidases"/>
    <property type="match status" value="1"/>
</dbReference>
<feature type="binding site" evidence="7">
    <location>
        <position position="336"/>
    </location>
    <ligand>
        <name>Mn(2+)</name>
        <dbReference type="ChEBI" id="CHEBI:29035"/>
        <label>2</label>
    </ligand>
</feature>
<keyword evidence="6 7" id="KW-0378">Hydrolase</keyword>
<keyword evidence="7" id="KW-0464">Manganese</keyword>
<dbReference type="OrthoDB" id="9809354at2"/>
<dbReference type="InterPro" id="IPR023042">
    <property type="entry name" value="Peptidase_M17_leu_NH2_pept"/>
</dbReference>
<name>A0A399F0S4_9DEIN</name>
<comment type="catalytic activity">
    <reaction evidence="2 7">
        <text>Release of an N-terminal amino acid, preferentially leucine, but not glutamic or aspartic acids.</text>
        <dbReference type="EC" id="3.4.11.10"/>
    </reaction>
</comment>
<gene>
    <name evidence="7 9" type="primary">pepA</name>
    <name evidence="9" type="ORF">Mterra_00455</name>
</gene>
<dbReference type="NCBIfam" id="NF002083">
    <property type="entry name" value="PRK00913.3-5"/>
    <property type="match status" value="1"/>
</dbReference>
<dbReference type="InterPro" id="IPR011356">
    <property type="entry name" value="Leucine_aapep/pepB"/>
</dbReference>
<dbReference type="Gene3D" id="3.40.220.10">
    <property type="entry name" value="Leucine Aminopeptidase, subunit E, domain 1"/>
    <property type="match status" value="1"/>
</dbReference>
<reference evidence="9 10" key="1">
    <citation type="submission" date="2018-08" db="EMBL/GenBank/DDBJ databases">
        <title>Meiothermus terrae DSM 26712 genome sequencing project.</title>
        <authorList>
            <person name="Da Costa M.S."/>
            <person name="Albuquerque L."/>
            <person name="Raposo P."/>
            <person name="Froufe H.J.C."/>
            <person name="Barroso C.S."/>
            <person name="Egas C."/>
        </authorList>
    </citation>
    <scope>NUCLEOTIDE SEQUENCE [LARGE SCALE GENOMIC DNA]</scope>
    <source>
        <strain evidence="9 10">DSM 26712</strain>
    </source>
</reference>
<dbReference type="CDD" id="cd00433">
    <property type="entry name" value="Peptidase_M17"/>
    <property type="match status" value="1"/>
</dbReference>
<evidence type="ECO:0000256" key="2">
    <source>
        <dbReference type="ARBA" id="ARBA00000967"/>
    </source>
</evidence>
<comment type="subcellular location">
    <subcellularLocation>
        <location evidence="7">Cytoplasm</location>
    </subcellularLocation>
</comment>
<sequence length="488" mass="52619">MEITVKSARRYVDEIPAPLAIAGYWGGELTEEARKLDQKSGGQLSRVLDELKYKGDFGETLLLPVGEQFVLLFGLGRKRGVSLETVRKAGARLVHEVTRLGFKEAVAETFLAEKFGKKQASYALAEGALLGAYEFKKYKSDPEVKKLRLWLARSSGPAVDRAEVVAEAVNYARDLINEPPNVLTPAELGERAKELGREAGLEVEVWDERQIQQAGMGAFYGVAQGSLNPPRFIQVVYRPQGKPSRVVALVGKGMTFDTGGYSLKPNESMLTMKCDMAGAAAVLGTMRAVARLKPDVEVRAYIAAAENMISGGAFRVSDVLKSLSGKTVEVLNTDAEGRLTLADAITHADREGAEAIVELSTLTGACVIALGDKVAGMFSTDARLGREVQEAAERAGEKVWPMPLEEEYREMIVSTTADLKNVHGRSRYGGAIVAGLFLAEFTEKPLVHLDIAGPAYTERPHALGPAGGVGFGVRTLVELLSPNPLGEE</sequence>